<feature type="region of interest" description="Disordered" evidence="1">
    <location>
        <begin position="29"/>
        <end position="50"/>
    </location>
</feature>
<proteinExistence type="predicted"/>
<gene>
    <name evidence="3" type="ORF">HYPSUDRAFT_205211</name>
</gene>
<sequence length="346" mass="40297">MSSSARSTPLPNSDGPKFVTVDAQPLINTVNEQHYGSVPPPDRPRRNTKRRRPSISFFGIAMFVFIAGLVVGYGIQTPLDSFFRQHTRAAWAREVKNHDAVQERWEAWIANMEVEKRTWNADRSARQEQDHLDDIERRRTMKAEQDRWDADRRRRQEQDRIDNRARQEQDRLEEEERARKERKAREEHERQRGDIEWQSLERRGCVRYETADYTATLSHVPLGFDPIEECLNKPLMINGRRVLPSLCEDEGYCGKMTGHWEIDFNEPMCTPFFGEVQDKGCIGAHRRYDARLENIQEWDSWKLVCSTMSAAYGDVKLGPGASCSECNGGRCGYWATWMIKDYSCVA</sequence>
<feature type="region of interest" description="Disordered" evidence="1">
    <location>
        <begin position="120"/>
        <end position="191"/>
    </location>
</feature>
<keyword evidence="4" id="KW-1185">Reference proteome</keyword>
<keyword evidence="2" id="KW-1133">Transmembrane helix</keyword>
<dbReference type="AlphaFoldDB" id="A0A0D2M6E1"/>
<name>A0A0D2M6E1_HYPSF</name>
<dbReference type="STRING" id="945553.A0A0D2M6E1"/>
<reference evidence="4" key="1">
    <citation type="submission" date="2014-04" db="EMBL/GenBank/DDBJ databases">
        <title>Evolutionary Origins and Diversification of the Mycorrhizal Mutualists.</title>
        <authorList>
            <consortium name="DOE Joint Genome Institute"/>
            <consortium name="Mycorrhizal Genomics Consortium"/>
            <person name="Kohler A."/>
            <person name="Kuo A."/>
            <person name="Nagy L.G."/>
            <person name="Floudas D."/>
            <person name="Copeland A."/>
            <person name="Barry K.W."/>
            <person name="Cichocki N."/>
            <person name="Veneault-Fourrey C."/>
            <person name="LaButti K."/>
            <person name="Lindquist E.A."/>
            <person name="Lipzen A."/>
            <person name="Lundell T."/>
            <person name="Morin E."/>
            <person name="Murat C."/>
            <person name="Riley R."/>
            <person name="Ohm R."/>
            <person name="Sun H."/>
            <person name="Tunlid A."/>
            <person name="Henrissat B."/>
            <person name="Grigoriev I.V."/>
            <person name="Hibbett D.S."/>
            <person name="Martin F."/>
        </authorList>
    </citation>
    <scope>NUCLEOTIDE SEQUENCE [LARGE SCALE GENOMIC DNA]</scope>
    <source>
        <strain evidence="4">FD-334 SS-4</strain>
    </source>
</reference>
<dbReference type="OMA" id="CANEGSH"/>
<protein>
    <submittedName>
        <fullName evidence="3">Uncharacterized protein</fullName>
    </submittedName>
</protein>
<accession>A0A0D2M6E1</accession>
<evidence type="ECO:0000313" key="3">
    <source>
        <dbReference type="EMBL" id="KJA18693.1"/>
    </source>
</evidence>
<evidence type="ECO:0000313" key="4">
    <source>
        <dbReference type="Proteomes" id="UP000054270"/>
    </source>
</evidence>
<dbReference type="Proteomes" id="UP000054270">
    <property type="component" value="Unassembled WGS sequence"/>
</dbReference>
<keyword evidence="2" id="KW-0812">Transmembrane</keyword>
<dbReference type="EMBL" id="KN817586">
    <property type="protein sequence ID" value="KJA18693.1"/>
    <property type="molecule type" value="Genomic_DNA"/>
</dbReference>
<dbReference type="OrthoDB" id="3153758at2759"/>
<feature type="transmembrane region" description="Helical" evidence="2">
    <location>
        <begin position="55"/>
        <end position="75"/>
    </location>
</feature>
<organism evidence="3 4">
    <name type="scientific">Hypholoma sublateritium (strain FD-334 SS-4)</name>
    <dbReference type="NCBI Taxonomy" id="945553"/>
    <lineage>
        <taxon>Eukaryota</taxon>
        <taxon>Fungi</taxon>
        <taxon>Dikarya</taxon>
        <taxon>Basidiomycota</taxon>
        <taxon>Agaricomycotina</taxon>
        <taxon>Agaricomycetes</taxon>
        <taxon>Agaricomycetidae</taxon>
        <taxon>Agaricales</taxon>
        <taxon>Agaricineae</taxon>
        <taxon>Strophariaceae</taxon>
        <taxon>Hypholoma</taxon>
    </lineage>
</organism>
<evidence type="ECO:0000256" key="2">
    <source>
        <dbReference type="SAM" id="Phobius"/>
    </source>
</evidence>
<keyword evidence="2" id="KW-0472">Membrane</keyword>
<evidence type="ECO:0000256" key="1">
    <source>
        <dbReference type="SAM" id="MobiDB-lite"/>
    </source>
</evidence>